<dbReference type="Proteomes" id="UP000017836">
    <property type="component" value="Unassembled WGS sequence"/>
</dbReference>
<dbReference type="SUPFAM" id="SSF52833">
    <property type="entry name" value="Thioredoxin-like"/>
    <property type="match status" value="1"/>
</dbReference>
<proteinExistence type="predicted"/>
<dbReference type="EMBL" id="KI394855">
    <property type="protein sequence ID" value="ERN00622.1"/>
    <property type="molecule type" value="Genomic_DNA"/>
</dbReference>
<dbReference type="Pfam" id="PF00085">
    <property type="entry name" value="Thioredoxin"/>
    <property type="match status" value="1"/>
</dbReference>
<dbReference type="InterPro" id="IPR044176">
    <property type="entry name" value="TRL4_chloroplastic"/>
</dbReference>
<dbReference type="STRING" id="13333.W1NTB2"/>
<name>W1NTB2_AMBTC</name>
<dbReference type="PANTHER" id="PTHR47912">
    <property type="entry name" value="THIOREDOXIN-LIKE 4, CHLOROPLASTIC"/>
    <property type="match status" value="1"/>
</dbReference>
<reference evidence="3" key="1">
    <citation type="journal article" date="2013" name="Science">
        <title>The Amborella genome and the evolution of flowering plants.</title>
        <authorList>
            <consortium name="Amborella Genome Project"/>
        </authorList>
    </citation>
    <scope>NUCLEOTIDE SEQUENCE [LARGE SCALE GENOMIC DNA]</scope>
</reference>
<keyword evidence="3" id="KW-1185">Reference proteome</keyword>
<dbReference type="AlphaFoldDB" id="W1NTB2"/>
<organism evidence="2 3">
    <name type="scientific">Amborella trichopoda</name>
    <dbReference type="NCBI Taxonomy" id="13333"/>
    <lineage>
        <taxon>Eukaryota</taxon>
        <taxon>Viridiplantae</taxon>
        <taxon>Streptophyta</taxon>
        <taxon>Embryophyta</taxon>
        <taxon>Tracheophyta</taxon>
        <taxon>Spermatophyta</taxon>
        <taxon>Magnoliopsida</taxon>
        <taxon>Amborellales</taxon>
        <taxon>Amborellaceae</taxon>
        <taxon>Amborella</taxon>
    </lineage>
</organism>
<evidence type="ECO:0000313" key="2">
    <source>
        <dbReference type="EMBL" id="ERN00622.1"/>
    </source>
</evidence>
<evidence type="ECO:0000259" key="1">
    <source>
        <dbReference type="PROSITE" id="PS51352"/>
    </source>
</evidence>
<dbReference type="HOGENOM" id="CLU_097713_2_0_1"/>
<accession>W1NTB2</accession>
<dbReference type="Gramene" id="ERN00622">
    <property type="protein sequence ID" value="ERN00622"/>
    <property type="gene ID" value="AMTR_s00091p00126620"/>
</dbReference>
<sequence length="182" mass="20768">MGFNHVKFLLASQNVPPVIEAKKLDTLKVCHAFQAADSQKKLDENKKGHCAEDEDDELCPVECVREFMTDMEFSKILEKAKDSLVVVDFYRTSCGSCKYIEQGFSKLCKGSGNKETPVIFLKHNVIDEYDEQTEVAERLKIRAVPLFHFYKNGKLLEAFPTRDKERIVAAILKYTSLTPQNL</sequence>
<dbReference type="InterPro" id="IPR013766">
    <property type="entry name" value="Thioredoxin_domain"/>
</dbReference>
<gene>
    <name evidence="2" type="ORF">AMTR_s00091p00126620</name>
</gene>
<dbReference type="Gene3D" id="3.40.30.10">
    <property type="entry name" value="Glutaredoxin"/>
    <property type="match status" value="1"/>
</dbReference>
<dbReference type="InterPro" id="IPR036249">
    <property type="entry name" value="Thioredoxin-like_sf"/>
</dbReference>
<protein>
    <recommendedName>
        <fullName evidence="1">Thioredoxin domain-containing protein</fullName>
    </recommendedName>
</protein>
<evidence type="ECO:0000313" key="3">
    <source>
        <dbReference type="Proteomes" id="UP000017836"/>
    </source>
</evidence>
<dbReference type="PANTHER" id="PTHR47912:SF1">
    <property type="entry name" value="THIOREDOXIN-LIKE 4, CHLOROPLASTIC"/>
    <property type="match status" value="1"/>
</dbReference>
<dbReference type="CDD" id="cd02947">
    <property type="entry name" value="TRX_family"/>
    <property type="match status" value="1"/>
</dbReference>
<dbReference type="eggNOG" id="KOG2151">
    <property type="taxonomic scope" value="Eukaryota"/>
</dbReference>
<dbReference type="OMA" id="CHAFQAA"/>
<dbReference type="PROSITE" id="PS51352">
    <property type="entry name" value="THIOREDOXIN_2"/>
    <property type="match status" value="1"/>
</dbReference>
<feature type="domain" description="Thioredoxin" evidence="1">
    <location>
        <begin position="24"/>
        <end position="176"/>
    </location>
</feature>